<name>A0A5B8VP89_9BACT</name>
<keyword evidence="6" id="KW-1185">Reference proteome</keyword>
<dbReference type="InterPro" id="IPR050306">
    <property type="entry name" value="PfkB_Carbo_kinase"/>
</dbReference>
<dbReference type="AlphaFoldDB" id="A0A5B8VP89"/>
<keyword evidence="3 5" id="KW-0418">Kinase</keyword>
<accession>A0A5B8VP89</accession>
<dbReference type="KEGG" id="agi:FSB73_14480"/>
<dbReference type="RefSeq" id="WP_146783624.1">
    <property type="nucleotide sequence ID" value="NZ_CP042434.1"/>
</dbReference>
<keyword evidence="2" id="KW-0808">Transferase</keyword>
<evidence type="ECO:0000256" key="2">
    <source>
        <dbReference type="ARBA" id="ARBA00022679"/>
    </source>
</evidence>
<proteinExistence type="inferred from homology"/>
<dbReference type="InterPro" id="IPR011611">
    <property type="entry name" value="PfkB_dom"/>
</dbReference>
<dbReference type="GO" id="GO:0016301">
    <property type="term" value="F:kinase activity"/>
    <property type="evidence" value="ECO:0007669"/>
    <property type="project" value="UniProtKB-KW"/>
</dbReference>
<organism evidence="5 6">
    <name type="scientific">Arachidicoccus ginsenosidivorans</name>
    <dbReference type="NCBI Taxonomy" id="496057"/>
    <lineage>
        <taxon>Bacteria</taxon>
        <taxon>Pseudomonadati</taxon>
        <taxon>Bacteroidota</taxon>
        <taxon>Chitinophagia</taxon>
        <taxon>Chitinophagales</taxon>
        <taxon>Chitinophagaceae</taxon>
        <taxon>Arachidicoccus</taxon>
    </lineage>
</organism>
<evidence type="ECO:0000259" key="4">
    <source>
        <dbReference type="Pfam" id="PF00294"/>
    </source>
</evidence>
<dbReference type="PROSITE" id="PS00584">
    <property type="entry name" value="PFKB_KINASES_2"/>
    <property type="match status" value="1"/>
</dbReference>
<dbReference type="Proteomes" id="UP000321291">
    <property type="component" value="Chromosome"/>
</dbReference>
<feature type="domain" description="Carbohydrate kinase PfkB" evidence="4">
    <location>
        <begin position="24"/>
        <end position="281"/>
    </location>
</feature>
<evidence type="ECO:0000256" key="1">
    <source>
        <dbReference type="ARBA" id="ARBA00010688"/>
    </source>
</evidence>
<dbReference type="InterPro" id="IPR002173">
    <property type="entry name" value="Carboh/pur_kinase_PfkB_CS"/>
</dbReference>
<gene>
    <name evidence="5" type="ORF">FSB73_14480</name>
</gene>
<reference evidence="5 6" key="1">
    <citation type="journal article" date="2017" name="Int. J. Syst. Evol. Microbiol.">
        <title>Arachidicoccus ginsenosidivorans sp. nov., with ginsenoside-converting activity isolated from ginseng cultivating soil.</title>
        <authorList>
            <person name="Siddiqi M.Z."/>
            <person name="Aslam Z."/>
            <person name="Im W.T."/>
        </authorList>
    </citation>
    <scope>NUCLEOTIDE SEQUENCE [LARGE SCALE GENOMIC DNA]</scope>
    <source>
        <strain evidence="5 6">Gsoil 809</strain>
    </source>
</reference>
<dbReference type="SUPFAM" id="SSF53613">
    <property type="entry name" value="Ribokinase-like"/>
    <property type="match status" value="1"/>
</dbReference>
<dbReference type="CDD" id="cd01167">
    <property type="entry name" value="bac_FRK"/>
    <property type="match status" value="1"/>
</dbReference>
<dbReference type="OrthoDB" id="9813569at2"/>
<dbReference type="InterPro" id="IPR029056">
    <property type="entry name" value="Ribokinase-like"/>
</dbReference>
<dbReference type="Gene3D" id="3.40.1190.20">
    <property type="match status" value="1"/>
</dbReference>
<sequence length="299" mass="32853">MGKDYFNIVCFGEILWDILPNGAKPGGAPVNVAFHLNQLGQKPAVISRIGNDQRGATLKELMDRKQIATTFLQQDPIYETGVVYAKPDENNNMSYEIKQPVAWDYIESNESQAIITKGSDYFIFGSLAARSPCSHKTLFELLEQANNKVLDINLRAPHYNKSLILDLINRSDIVKLNEDELELVTGWFSKYTDLNDRINQLQDHFKIATLIVTLGAKGAILRQNGKTYVHPGYKVIVEDTVGSGDAFLAAFLTKSIEGDSPAGALNFAAAVGATVAANAGAWVTFTREAVENILLKTVS</sequence>
<dbReference type="PANTHER" id="PTHR43085">
    <property type="entry name" value="HEXOKINASE FAMILY MEMBER"/>
    <property type="match status" value="1"/>
</dbReference>
<evidence type="ECO:0000313" key="5">
    <source>
        <dbReference type="EMBL" id="QEC72702.1"/>
    </source>
</evidence>
<protein>
    <submittedName>
        <fullName evidence="5">Carbohydrate kinase</fullName>
    </submittedName>
</protein>
<dbReference type="PROSITE" id="PS00583">
    <property type="entry name" value="PFKB_KINASES_1"/>
    <property type="match status" value="1"/>
</dbReference>
<evidence type="ECO:0000256" key="3">
    <source>
        <dbReference type="ARBA" id="ARBA00022777"/>
    </source>
</evidence>
<dbReference type="PANTHER" id="PTHR43085:SF57">
    <property type="entry name" value="CARBOHYDRATE KINASE PFKB DOMAIN-CONTAINING PROTEIN"/>
    <property type="match status" value="1"/>
</dbReference>
<dbReference type="EMBL" id="CP042434">
    <property type="protein sequence ID" value="QEC72702.1"/>
    <property type="molecule type" value="Genomic_DNA"/>
</dbReference>
<comment type="similarity">
    <text evidence="1">Belongs to the carbohydrate kinase PfkB family.</text>
</comment>
<dbReference type="Pfam" id="PF00294">
    <property type="entry name" value="PfkB"/>
    <property type="match status" value="1"/>
</dbReference>
<evidence type="ECO:0000313" key="6">
    <source>
        <dbReference type="Proteomes" id="UP000321291"/>
    </source>
</evidence>